<keyword evidence="3" id="KW-1185">Reference proteome</keyword>
<dbReference type="Proteomes" id="UP000198393">
    <property type="component" value="Unassembled WGS sequence"/>
</dbReference>
<name>A0A239EJ57_EKHLU</name>
<dbReference type="RefSeq" id="WP_089354934.1">
    <property type="nucleotide sequence ID" value="NZ_FZPD01000001.1"/>
</dbReference>
<dbReference type="AlphaFoldDB" id="A0A239EJ57"/>
<protein>
    <submittedName>
        <fullName evidence="2">Uncharacterized protein</fullName>
    </submittedName>
</protein>
<evidence type="ECO:0000313" key="3">
    <source>
        <dbReference type="Proteomes" id="UP000198393"/>
    </source>
</evidence>
<evidence type="ECO:0000256" key="1">
    <source>
        <dbReference type="SAM" id="Phobius"/>
    </source>
</evidence>
<sequence>MKLPTDIQILEKIYKAHKNDFEQYENDNSIRDNKIFVRVDLLKIAQELKVDKDIVFGRLYYHLNHKFNYQNAGNSHVKLFINRGDYGKDEKGHEINFPYMTSILAGMQYERRKYQMATIIAIISLAVSTISVTISVFL</sequence>
<proteinExistence type="predicted"/>
<feature type="transmembrane region" description="Helical" evidence="1">
    <location>
        <begin position="117"/>
        <end position="137"/>
    </location>
</feature>
<keyword evidence="1" id="KW-1133">Transmembrane helix</keyword>
<gene>
    <name evidence="2" type="ORF">SAMN05421640_0146</name>
</gene>
<evidence type="ECO:0000313" key="2">
    <source>
        <dbReference type="EMBL" id="SNS43932.1"/>
    </source>
</evidence>
<organism evidence="2 3">
    <name type="scientific">Ekhidna lutea</name>
    <dbReference type="NCBI Taxonomy" id="447679"/>
    <lineage>
        <taxon>Bacteria</taxon>
        <taxon>Pseudomonadati</taxon>
        <taxon>Bacteroidota</taxon>
        <taxon>Cytophagia</taxon>
        <taxon>Cytophagales</taxon>
        <taxon>Reichenbachiellaceae</taxon>
        <taxon>Ekhidna</taxon>
    </lineage>
</organism>
<reference evidence="2 3" key="1">
    <citation type="submission" date="2017-06" db="EMBL/GenBank/DDBJ databases">
        <authorList>
            <person name="Kim H.J."/>
            <person name="Triplett B.A."/>
        </authorList>
    </citation>
    <scope>NUCLEOTIDE SEQUENCE [LARGE SCALE GENOMIC DNA]</scope>
    <source>
        <strain evidence="2 3">DSM 19307</strain>
    </source>
</reference>
<dbReference type="EMBL" id="FZPD01000001">
    <property type="protein sequence ID" value="SNS43932.1"/>
    <property type="molecule type" value="Genomic_DNA"/>
</dbReference>
<keyword evidence="1" id="KW-0472">Membrane</keyword>
<accession>A0A239EJ57</accession>
<keyword evidence="1" id="KW-0812">Transmembrane</keyword>
<dbReference type="OrthoDB" id="7619188at2"/>